<feature type="compositionally biased region" description="Polar residues" evidence="1">
    <location>
        <begin position="41"/>
        <end position="51"/>
    </location>
</feature>
<name>V6LQM1_9EUKA</name>
<feature type="region of interest" description="Disordered" evidence="1">
    <location>
        <begin position="1"/>
        <end position="51"/>
    </location>
</feature>
<reference evidence="2 3" key="1">
    <citation type="journal article" date="2014" name="PLoS Genet.">
        <title>The Genome of Spironucleus salmonicida Highlights a Fish Pathogen Adapted to Fluctuating Environments.</title>
        <authorList>
            <person name="Xu F."/>
            <person name="Jerlstrom-Hultqvist J."/>
            <person name="Einarsson E."/>
            <person name="Astvaldsson A."/>
            <person name="Svard S.G."/>
            <person name="Andersson J.O."/>
        </authorList>
    </citation>
    <scope>NUCLEOTIDE SEQUENCE</scope>
    <source>
        <strain evidence="3">ATCC 50377</strain>
    </source>
</reference>
<organism evidence="2">
    <name type="scientific">Spironucleus salmonicida</name>
    <dbReference type="NCBI Taxonomy" id="348837"/>
    <lineage>
        <taxon>Eukaryota</taxon>
        <taxon>Metamonada</taxon>
        <taxon>Diplomonadida</taxon>
        <taxon>Hexamitidae</taxon>
        <taxon>Hexamitinae</taxon>
        <taxon>Spironucleus</taxon>
    </lineage>
</organism>
<feature type="compositionally biased region" description="Polar residues" evidence="1">
    <location>
        <begin position="1"/>
        <end position="21"/>
    </location>
</feature>
<dbReference type="VEuPathDB" id="GiardiaDB:SS50377_20375"/>
<evidence type="ECO:0000313" key="2">
    <source>
        <dbReference type="EMBL" id="EST43054.1"/>
    </source>
</evidence>
<proteinExistence type="predicted"/>
<dbReference type="EMBL" id="AUWU02000001">
    <property type="protein sequence ID" value="KAH0577027.1"/>
    <property type="molecule type" value="Genomic_DNA"/>
</dbReference>
<accession>V6LQM1</accession>
<gene>
    <name evidence="2" type="ORF">SS50377_17357</name>
    <name evidence="3" type="ORF">SS50377_20375</name>
</gene>
<evidence type="ECO:0000256" key="1">
    <source>
        <dbReference type="SAM" id="MobiDB-lite"/>
    </source>
</evidence>
<sequence>MGCGSSQTQDLTKSENNTNAEGLNPKESEAPQGRSAPPPAQTNGISINIGEKTNTQQTAKLTTEHMMIPSLTLSMHGGQAMTVGQDFLTDAQVMICAPSKNVIKFTATGDGKIILVAFAPRVFPLTSITEVIEQAEGEGEVTLEVTSTSINGFIVAVGSEGREISLAIDGQGKPILSLLHVEPLP</sequence>
<dbReference type="Proteomes" id="UP000018208">
    <property type="component" value="Unassembled WGS sequence"/>
</dbReference>
<reference evidence="3" key="2">
    <citation type="submission" date="2020-12" db="EMBL/GenBank/DDBJ databases">
        <title>New Spironucleus salmonicida genome in near-complete chromosomes.</title>
        <authorList>
            <person name="Xu F."/>
            <person name="Kurt Z."/>
            <person name="Jimenez-Gonzalez A."/>
            <person name="Astvaldsson A."/>
            <person name="Andersson J.O."/>
            <person name="Svard S.G."/>
        </authorList>
    </citation>
    <scope>NUCLEOTIDE SEQUENCE</scope>
    <source>
        <strain evidence="3">ATCC 50377</strain>
    </source>
</reference>
<keyword evidence="4" id="KW-1185">Reference proteome</keyword>
<evidence type="ECO:0000313" key="4">
    <source>
        <dbReference type="Proteomes" id="UP000018208"/>
    </source>
</evidence>
<dbReference type="EMBL" id="KI546147">
    <property type="protein sequence ID" value="EST43054.1"/>
    <property type="molecule type" value="Genomic_DNA"/>
</dbReference>
<protein>
    <submittedName>
        <fullName evidence="2">Uncharacterized protein</fullName>
    </submittedName>
</protein>
<evidence type="ECO:0000313" key="3">
    <source>
        <dbReference type="EMBL" id="KAH0577027.1"/>
    </source>
</evidence>
<dbReference type="AlphaFoldDB" id="V6LQM1"/>